<accession>A0A317CTV4</accession>
<keyword evidence="7" id="KW-1185">Reference proteome</keyword>
<evidence type="ECO:0000313" key="7">
    <source>
        <dbReference type="Proteomes" id="UP000245539"/>
    </source>
</evidence>
<dbReference type="InterPro" id="IPR051453">
    <property type="entry name" value="MBL_Glyoxalase_II"/>
</dbReference>
<dbReference type="Pfam" id="PF00753">
    <property type="entry name" value="Lactamase_B"/>
    <property type="match status" value="1"/>
</dbReference>
<gene>
    <name evidence="6" type="ORF">DKW60_04500</name>
</gene>
<dbReference type="InterPro" id="IPR001279">
    <property type="entry name" value="Metallo-B-lactamas"/>
</dbReference>
<keyword evidence="2" id="KW-0479">Metal-binding</keyword>
<dbReference type="GO" id="GO:0046872">
    <property type="term" value="F:metal ion binding"/>
    <property type="evidence" value="ECO:0007669"/>
    <property type="project" value="UniProtKB-KW"/>
</dbReference>
<dbReference type="GO" id="GO:0016787">
    <property type="term" value="F:hydrolase activity"/>
    <property type="evidence" value="ECO:0007669"/>
    <property type="project" value="UniProtKB-KW"/>
</dbReference>
<reference evidence="6 7" key="1">
    <citation type="submission" date="2018-05" db="EMBL/GenBank/DDBJ databases">
        <title>Leucothrix arctica sp. nov., isolated from Arctic seawater.</title>
        <authorList>
            <person name="Choi A."/>
            <person name="Baek K."/>
        </authorList>
    </citation>
    <scope>NUCLEOTIDE SEQUENCE [LARGE SCALE GENOMIC DNA]</scope>
    <source>
        <strain evidence="6 7">JCM 18388</strain>
    </source>
</reference>
<dbReference type="AlphaFoldDB" id="A0A317CTV4"/>
<dbReference type="Proteomes" id="UP000245539">
    <property type="component" value="Unassembled WGS sequence"/>
</dbReference>
<evidence type="ECO:0000256" key="2">
    <source>
        <dbReference type="ARBA" id="ARBA00022723"/>
    </source>
</evidence>
<protein>
    <submittedName>
        <fullName evidence="6">MBL fold metallo-hydrolase</fullName>
    </submittedName>
</protein>
<comment type="caution">
    <text evidence="6">The sequence shown here is derived from an EMBL/GenBank/DDBJ whole genome shotgun (WGS) entry which is preliminary data.</text>
</comment>
<evidence type="ECO:0000256" key="4">
    <source>
        <dbReference type="ARBA" id="ARBA00022833"/>
    </source>
</evidence>
<dbReference type="EMBL" id="QGKM01000008">
    <property type="protein sequence ID" value="PWQ99742.1"/>
    <property type="molecule type" value="Genomic_DNA"/>
</dbReference>
<dbReference type="InterPro" id="IPR036866">
    <property type="entry name" value="RibonucZ/Hydroxyglut_hydro"/>
</dbReference>
<dbReference type="Gene3D" id="3.60.15.10">
    <property type="entry name" value="Ribonuclease Z/Hydroxyacylglutathione hydrolase-like"/>
    <property type="match status" value="1"/>
</dbReference>
<organism evidence="6 7">
    <name type="scientific">Leucothrix pacifica</name>
    <dbReference type="NCBI Taxonomy" id="1247513"/>
    <lineage>
        <taxon>Bacteria</taxon>
        <taxon>Pseudomonadati</taxon>
        <taxon>Pseudomonadota</taxon>
        <taxon>Gammaproteobacteria</taxon>
        <taxon>Thiotrichales</taxon>
        <taxon>Thiotrichaceae</taxon>
        <taxon>Leucothrix</taxon>
    </lineage>
</organism>
<dbReference type="CDD" id="cd07737">
    <property type="entry name" value="YcbL-like_MBL-fold"/>
    <property type="match status" value="1"/>
</dbReference>
<dbReference type="PANTHER" id="PTHR46233">
    <property type="entry name" value="HYDROXYACYLGLUTATHIONE HYDROLASE GLOC"/>
    <property type="match status" value="1"/>
</dbReference>
<evidence type="ECO:0000256" key="1">
    <source>
        <dbReference type="ARBA" id="ARBA00001947"/>
    </source>
</evidence>
<feature type="domain" description="Metallo-beta-lactamase" evidence="5">
    <location>
        <begin position="12"/>
        <end position="192"/>
    </location>
</feature>
<dbReference type="OrthoDB" id="9802248at2"/>
<keyword evidence="3 6" id="KW-0378">Hydrolase</keyword>
<evidence type="ECO:0000256" key="3">
    <source>
        <dbReference type="ARBA" id="ARBA00022801"/>
    </source>
</evidence>
<dbReference type="PANTHER" id="PTHR46233:SF3">
    <property type="entry name" value="HYDROXYACYLGLUTATHIONE HYDROLASE GLOC"/>
    <property type="match status" value="1"/>
</dbReference>
<proteinExistence type="predicted"/>
<dbReference type="RefSeq" id="WP_109836476.1">
    <property type="nucleotide sequence ID" value="NZ_QGKM01000008.1"/>
</dbReference>
<name>A0A317CTV4_9GAMM</name>
<sequence>MKYQSVPVTPFEQNCSVIWCEKTKECAFVDPGGDIDKLTAVVEKEGLKPVAIWLTHGHLDHVGGTVPLAERYKLPIIGPQEEDAFWLDALPQQSQMFGFPPHEAFRPTQWLNHGDTLTLGEETFEVRFTPGHTPGHVVLLNESAKIVFVGDVLFAGSVGRTDFPRGNHQELMESIKSQLWTMDDEVVVVSGHGPNTSIGHEKKTNAYVS</sequence>
<dbReference type="SMART" id="SM00849">
    <property type="entry name" value="Lactamase_B"/>
    <property type="match status" value="1"/>
</dbReference>
<keyword evidence="4" id="KW-0862">Zinc</keyword>
<evidence type="ECO:0000313" key="6">
    <source>
        <dbReference type="EMBL" id="PWQ99742.1"/>
    </source>
</evidence>
<evidence type="ECO:0000259" key="5">
    <source>
        <dbReference type="SMART" id="SM00849"/>
    </source>
</evidence>
<dbReference type="SUPFAM" id="SSF56281">
    <property type="entry name" value="Metallo-hydrolase/oxidoreductase"/>
    <property type="match status" value="1"/>
</dbReference>
<comment type="cofactor">
    <cofactor evidence="1">
        <name>Zn(2+)</name>
        <dbReference type="ChEBI" id="CHEBI:29105"/>
    </cofactor>
</comment>